<feature type="domain" description="Gfo/Idh/MocA-like oxidoreductase N-terminal" evidence="1">
    <location>
        <begin position="5"/>
        <end position="126"/>
    </location>
</feature>
<protein>
    <submittedName>
        <fullName evidence="3">Gfo/Idh/MocA family protein</fullName>
    </submittedName>
</protein>
<dbReference type="Pfam" id="PF01408">
    <property type="entry name" value="GFO_IDH_MocA"/>
    <property type="match status" value="1"/>
</dbReference>
<dbReference type="SUPFAM" id="SSF51735">
    <property type="entry name" value="NAD(P)-binding Rossmann-fold domains"/>
    <property type="match status" value="1"/>
</dbReference>
<dbReference type="PANTHER" id="PTHR43377">
    <property type="entry name" value="BILIVERDIN REDUCTASE A"/>
    <property type="match status" value="1"/>
</dbReference>
<evidence type="ECO:0000259" key="2">
    <source>
        <dbReference type="Pfam" id="PF22725"/>
    </source>
</evidence>
<dbReference type="Gene3D" id="3.40.50.720">
    <property type="entry name" value="NAD(P)-binding Rossmann-like Domain"/>
    <property type="match status" value="1"/>
</dbReference>
<dbReference type="Proteomes" id="UP001596989">
    <property type="component" value="Unassembled WGS sequence"/>
</dbReference>
<gene>
    <name evidence="3" type="ORF">ACFQ2I_19850</name>
</gene>
<evidence type="ECO:0000313" key="3">
    <source>
        <dbReference type="EMBL" id="MFD0961607.1"/>
    </source>
</evidence>
<reference evidence="4" key="1">
    <citation type="journal article" date="2019" name="Int. J. Syst. Evol. Microbiol.">
        <title>The Global Catalogue of Microorganisms (GCM) 10K type strain sequencing project: providing services to taxonomists for standard genome sequencing and annotation.</title>
        <authorList>
            <consortium name="The Broad Institute Genomics Platform"/>
            <consortium name="The Broad Institute Genome Sequencing Center for Infectious Disease"/>
            <person name="Wu L."/>
            <person name="Ma J."/>
        </authorList>
    </citation>
    <scope>NUCLEOTIDE SEQUENCE [LARGE SCALE GENOMIC DNA]</scope>
    <source>
        <strain evidence="4">CCUG 59129</strain>
    </source>
</reference>
<dbReference type="Gene3D" id="3.30.360.10">
    <property type="entry name" value="Dihydrodipicolinate Reductase, domain 2"/>
    <property type="match status" value="1"/>
</dbReference>
<dbReference type="EMBL" id="JBHTJZ010000059">
    <property type="protein sequence ID" value="MFD0961607.1"/>
    <property type="molecule type" value="Genomic_DNA"/>
</dbReference>
<dbReference type="SUPFAM" id="SSF55347">
    <property type="entry name" value="Glyceraldehyde-3-phosphate dehydrogenase-like, C-terminal domain"/>
    <property type="match status" value="1"/>
</dbReference>
<sequence length="413" mass="46283">MTKKKYVLVGAGGRALYMFAKPMATELQDDVDFRGVFDPNQTRAKLLSEECGGVPVYADFHGMLAEVEPDVVVVASADYTHHDYIIESLEAGCDVISEKPMTIDEEKTRAILEAERRSGKKITVTFNLRFAPYFAKVKELILAGTIGDVYHIQFEWFLDRDHGADYFRRWHSEMKNSGGLLVHKSTHHFDIISWWLASRPKQLQAFGSRNVYGNQGKPRGERCMTCDYTTSCEFYKDITKDRFMADYYVGAEHEDGYWRDRCLFDERIDIYDTMSVNLEYESGALLNYSLVAYSPYEGWKAAINGSKGRLEVGNVYRSADMSAVDSSTITYHRLDGTTELIKVPTQNGGHGGGDEKLRRAIFTGGVEDPLGQQADSLAGADSCLIGAIANCSIKEGKLLQVPDLRSIGKAELQ</sequence>
<dbReference type="InterPro" id="IPR051450">
    <property type="entry name" value="Gfo/Idh/MocA_Oxidoreductases"/>
</dbReference>
<dbReference type="Pfam" id="PF22725">
    <property type="entry name" value="GFO_IDH_MocA_C3"/>
    <property type="match status" value="1"/>
</dbReference>
<feature type="domain" description="GFO/IDH/MocA-like oxidoreductase" evidence="2">
    <location>
        <begin position="134"/>
        <end position="311"/>
    </location>
</feature>
<accession>A0ABW3HVP7</accession>
<proteinExistence type="predicted"/>
<name>A0ABW3HVP7_9BACL</name>
<keyword evidence="4" id="KW-1185">Reference proteome</keyword>
<evidence type="ECO:0000313" key="4">
    <source>
        <dbReference type="Proteomes" id="UP001596989"/>
    </source>
</evidence>
<dbReference type="InterPro" id="IPR000683">
    <property type="entry name" value="Gfo/Idh/MocA-like_OxRdtase_N"/>
</dbReference>
<evidence type="ECO:0000259" key="1">
    <source>
        <dbReference type="Pfam" id="PF01408"/>
    </source>
</evidence>
<comment type="caution">
    <text evidence="3">The sequence shown here is derived from an EMBL/GenBank/DDBJ whole genome shotgun (WGS) entry which is preliminary data.</text>
</comment>
<dbReference type="RefSeq" id="WP_377567336.1">
    <property type="nucleotide sequence ID" value="NZ_JBHTJZ010000059.1"/>
</dbReference>
<dbReference type="PANTHER" id="PTHR43377:SF2">
    <property type="entry name" value="BINDING ROSSMANN FOLD OXIDOREDUCTASE, PUTATIVE (AFU_ORTHOLOGUE AFUA_4G00560)-RELATED"/>
    <property type="match status" value="1"/>
</dbReference>
<dbReference type="InterPro" id="IPR036291">
    <property type="entry name" value="NAD(P)-bd_dom_sf"/>
</dbReference>
<dbReference type="InterPro" id="IPR055170">
    <property type="entry name" value="GFO_IDH_MocA-like_dom"/>
</dbReference>
<organism evidence="3 4">
    <name type="scientific">Paenibacillus chungangensis</name>
    <dbReference type="NCBI Taxonomy" id="696535"/>
    <lineage>
        <taxon>Bacteria</taxon>
        <taxon>Bacillati</taxon>
        <taxon>Bacillota</taxon>
        <taxon>Bacilli</taxon>
        <taxon>Bacillales</taxon>
        <taxon>Paenibacillaceae</taxon>
        <taxon>Paenibacillus</taxon>
    </lineage>
</organism>